<evidence type="ECO:0000256" key="1">
    <source>
        <dbReference type="ARBA" id="ARBA00004123"/>
    </source>
</evidence>
<dbReference type="InterPro" id="IPR001357">
    <property type="entry name" value="BRCT_dom"/>
</dbReference>
<gene>
    <name evidence="11" type="ORF">CDAUBV1_LOCUS13511</name>
</gene>
<dbReference type="PANTHER" id="PTHR47157:SF1">
    <property type="entry name" value="CHROMODOMAIN-HELICASE-DNA-BINDING PROTEIN 1-LIKE"/>
    <property type="match status" value="1"/>
</dbReference>
<keyword evidence="3" id="KW-0547">Nucleotide-binding</keyword>
<dbReference type="SUPFAM" id="SSF52113">
    <property type="entry name" value="BRCT domain"/>
    <property type="match status" value="1"/>
</dbReference>
<feature type="region of interest" description="Disordered" evidence="7">
    <location>
        <begin position="926"/>
        <end position="947"/>
    </location>
</feature>
<dbReference type="GO" id="GO:0003678">
    <property type="term" value="F:DNA helicase activity"/>
    <property type="evidence" value="ECO:0007669"/>
    <property type="project" value="InterPro"/>
</dbReference>
<dbReference type="InterPro" id="IPR049730">
    <property type="entry name" value="SNF2/RAD54-like_C"/>
</dbReference>
<evidence type="ECO:0000256" key="6">
    <source>
        <dbReference type="ARBA" id="ARBA00023242"/>
    </source>
</evidence>
<organism evidence="11 12">
    <name type="scientific">Calicophoron daubneyi</name>
    <name type="common">Rumen fluke</name>
    <name type="synonym">Paramphistomum daubneyi</name>
    <dbReference type="NCBI Taxonomy" id="300641"/>
    <lineage>
        <taxon>Eukaryota</taxon>
        <taxon>Metazoa</taxon>
        <taxon>Spiralia</taxon>
        <taxon>Lophotrochozoa</taxon>
        <taxon>Platyhelminthes</taxon>
        <taxon>Trematoda</taxon>
        <taxon>Digenea</taxon>
        <taxon>Plagiorchiida</taxon>
        <taxon>Pronocephalata</taxon>
        <taxon>Paramphistomoidea</taxon>
        <taxon>Paramphistomidae</taxon>
        <taxon>Calicophoron</taxon>
    </lineage>
</organism>
<dbReference type="InterPro" id="IPR001650">
    <property type="entry name" value="Helicase_C-like"/>
</dbReference>
<dbReference type="SUPFAM" id="SSF52540">
    <property type="entry name" value="P-loop containing nucleoside triphosphate hydrolases"/>
    <property type="match status" value="2"/>
</dbReference>
<dbReference type="Gene3D" id="3.40.50.10810">
    <property type="entry name" value="Tandem AAA-ATPase domain"/>
    <property type="match status" value="1"/>
</dbReference>
<dbReference type="Pfam" id="PF00271">
    <property type="entry name" value="Helicase_C"/>
    <property type="match status" value="1"/>
</dbReference>
<evidence type="ECO:0000259" key="8">
    <source>
        <dbReference type="PROSITE" id="PS50172"/>
    </source>
</evidence>
<keyword evidence="5" id="KW-0067">ATP-binding</keyword>
<protein>
    <recommendedName>
        <fullName evidence="13">Chromodomain-helicase-DNA-binding protein 1-like</fullName>
    </recommendedName>
</protein>
<dbReference type="AlphaFoldDB" id="A0AAV2TPA6"/>
<evidence type="ECO:0000259" key="10">
    <source>
        <dbReference type="PROSITE" id="PS51194"/>
    </source>
</evidence>
<dbReference type="SMART" id="SM00292">
    <property type="entry name" value="BRCT"/>
    <property type="match status" value="1"/>
</dbReference>
<evidence type="ECO:0000256" key="2">
    <source>
        <dbReference type="ARBA" id="ARBA00007025"/>
    </source>
</evidence>
<dbReference type="Proteomes" id="UP001497525">
    <property type="component" value="Unassembled WGS sequence"/>
</dbReference>
<reference evidence="11" key="1">
    <citation type="submission" date="2024-06" db="EMBL/GenBank/DDBJ databases">
        <authorList>
            <person name="Liu X."/>
            <person name="Lenzi L."/>
            <person name="Haldenby T S."/>
            <person name="Uol C."/>
        </authorList>
    </citation>
    <scope>NUCLEOTIDE SEQUENCE</scope>
</reference>
<evidence type="ECO:0000256" key="5">
    <source>
        <dbReference type="ARBA" id="ARBA00022840"/>
    </source>
</evidence>
<comment type="similarity">
    <text evidence="2">Belongs to the SNF2/RAD54 helicase family.</text>
</comment>
<accession>A0AAV2TPA6</accession>
<feature type="region of interest" description="Disordered" evidence="7">
    <location>
        <begin position="604"/>
        <end position="634"/>
    </location>
</feature>
<comment type="caution">
    <text evidence="11">The sequence shown here is derived from an EMBL/GenBank/DDBJ whole genome shotgun (WGS) entry which is preliminary data.</text>
</comment>
<feature type="domain" description="Helicase ATP-binding" evidence="9">
    <location>
        <begin position="20"/>
        <end position="183"/>
    </location>
</feature>
<dbReference type="InterPro" id="IPR031053">
    <property type="entry name" value="ALC1"/>
</dbReference>
<dbReference type="PROSITE" id="PS51192">
    <property type="entry name" value="HELICASE_ATP_BIND_1"/>
    <property type="match status" value="1"/>
</dbReference>
<feature type="compositionally biased region" description="Polar residues" evidence="7">
    <location>
        <begin position="604"/>
        <end position="618"/>
    </location>
</feature>
<comment type="subcellular location">
    <subcellularLocation>
        <location evidence="1">Nucleus</location>
    </subcellularLocation>
</comment>
<dbReference type="PROSITE" id="PS50172">
    <property type="entry name" value="BRCT"/>
    <property type="match status" value="1"/>
</dbReference>
<dbReference type="CDD" id="cd17919">
    <property type="entry name" value="DEXHc_Snf"/>
    <property type="match status" value="1"/>
</dbReference>
<keyword evidence="6" id="KW-0539">Nucleus</keyword>
<dbReference type="GO" id="GO:0006338">
    <property type="term" value="P:chromatin remodeling"/>
    <property type="evidence" value="ECO:0007669"/>
    <property type="project" value="InterPro"/>
</dbReference>
<dbReference type="GO" id="GO:0016787">
    <property type="term" value="F:hydrolase activity"/>
    <property type="evidence" value="ECO:0007669"/>
    <property type="project" value="UniProtKB-KW"/>
</dbReference>
<dbReference type="InterPro" id="IPR043472">
    <property type="entry name" value="Macro_dom-like"/>
</dbReference>
<dbReference type="PROSITE" id="PS51194">
    <property type="entry name" value="HELICASE_CTER"/>
    <property type="match status" value="1"/>
</dbReference>
<sequence>MGIRNIHLRDYQLVGTTWLNSCYLQNRGGILCDEMGLGKTCQVITFINTVLYRSPKTSVLIVAPLSVLNNWGAEMTNFAPGINFLLYIGDKEARSIKRNSYAVQPCPVLLTSYEMCISDEEFLKNVHWDILVVDEGHRLKNSESVLYSILTETCRKVRFILTGTPVQNNLTELYNLLHFVSPKFFKSHSRSKFLTYFGEDGVEQRDAMTKLLRPFLLRRTKNQVLHDLPPRLDLIIYHSLTALQKRLYRALLTRNADVFLDAIEDGVKKGAPSYRINNLLMQLRKCVDHPYLFDGVEPEPFQLGQHLIDASGKLALLDSLLDYLYDPFSSKRQPTDSENIVSTPVHKVLIFSQMTRMLDIIQDYLTLKGYQYERLDGSVRGEDRFAAVDDFNQRLDSFIFLLSTKAGGQGLNLVAADTVILVDSDFNPQNDIQAASRAHRIGQTKPVRIIRLVSRNTVEEAILARADKKLKLTARVLQSADTKVNLDDEDAPTTVELTNVLKFGLASLMEEMNLEDGKGEENNGCNSGVGMPPPPKDLDFANILGQTDASTGHWIPPKLSDQPSDKTPGWVQLTDKPYECKLTEEDQKAVSKLKEAIVAEKEQSTTTEEGLHTRSCSQLAAKVPRKQLTPEEIAERKKKAAEALEARKQKASEAAALRAMKALEKRKALWESSGYQSLNVYRDEAAKEEEDESTADAQDWLNKSLQEEEQPEETAESRIRPDIYYKVGDASKPLTSFVDHTSGSSSSSSLPYDTPAFVCISVDDNGTWGRGGFFDAINRRTSEPNKAYELAGNMDDLSLGDCHLVPITASGKNQLDIRTFGDFLLLRDSPPFNGSINFCGLLVAQKRTRRSRSAGGPPEMQLHALERSLRALGMACRQLKHCSVHIPRLGYGTHAFTWYTVERLLRKHIVDRGHVAVYVYYYRHTKTPPSSPPAQQPTKAAEKTTSPKFSSRHLVNLFTDKVFYFWTGDSDTGSSQSLSDVEANQLKRLIITYDGDIATDINPRITHVLCLSRESPKPGLFQVAEPCHYITSSWVNDCIRSRRCLPETDYLPANGFSANMDQTEK</sequence>
<evidence type="ECO:0000256" key="3">
    <source>
        <dbReference type="ARBA" id="ARBA00022741"/>
    </source>
</evidence>
<dbReference type="GO" id="GO:0005634">
    <property type="term" value="C:nucleus"/>
    <property type="evidence" value="ECO:0007669"/>
    <property type="project" value="UniProtKB-SubCell"/>
</dbReference>
<dbReference type="InterPro" id="IPR014001">
    <property type="entry name" value="Helicase_ATP-bd"/>
</dbReference>
<evidence type="ECO:0000313" key="12">
    <source>
        <dbReference type="Proteomes" id="UP001497525"/>
    </source>
</evidence>
<evidence type="ECO:0000256" key="7">
    <source>
        <dbReference type="SAM" id="MobiDB-lite"/>
    </source>
</evidence>
<dbReference type="SMART" id="SM00487">
    <property type="entry name" value="DEXDc"/>
    <property type="match status" value="1"/>
</dbReference>
<evidence type="ECO:0000259" key="9">
    <source>
        <dbReference type="PROSITE" id="PS51192"/>
    </source>
</evidence>
<dbReference type="SMART" id="SM00490">
    <property type="entry name" value="HELICc"/>
    <property type="match status" value="1"/>
</dbReference>
<dbReference type="EMBL" id="CAXLJL010000512">
    <property type="protein sequence ID" value="CAL5138696.1"/>
    <property type="molecule type" value="Genomic_DNA"/>
</dbReference>
<evidence type="ECO:0000313" key="11">
    <source>
        <dbReference type="EMBL" id="CAL5138696.1"/>
    </source>
</evidence>
<dbReference type="PANTHER" id="PTHR47157">
    <property type="entry name" value="CHROMODOMAIN-HELICASE-DNA-BINDING PROTEIN 1-LIKE"/>
    <property type="match status" value="1"/>
</dbReference>
<dbReference type="InterPro" id="IPR000330">
    <property type="entry name" value="SNF2_N"/>
</dbReference>
<dbReference type="Pfam" id="PF00176">
    <property type="entry name" value="SNF2-rel_dom"/>
    <property type="match status" value="1"/>
</dbReference>
<proteinExistence type="inferred from homology"/>
<dbReference type="InterPro" id="IPR027417">
    <property type="entry name" value="P-loop_NTPase"/>
</dbReference>
<dbReference type="CDD" id="cd18793">
    <property type="entry name" value="SF2_C_SNF"/>
    <property type="match status" value="1"/>
</dbReference>
<dbReference type="GO" id="GO:0005524">
    <property type="term" value="F:ATP binding"/>
    <property type="evidence" value="ECO:0007669"/>
    <property type="project" value="UniProtKB-KW"/>
</dbReference>
<dbReference type="Gene3D" id="3.40.50.10190">
    <property type="entry name" value="BRCT domain"/>
    <property type="match status" value="1"/>
</dbReference>
<dbReference type="Gene3D" id="3.40.50.300">
    <property type="entry name" value="P-loop containing nucleotide triphosphate hydrolases"/>
    <property type="match status" value="1"/>
</dbReference>
<dbReference type="Gene3D" id="3.40.220.10">
    <property type="entry name" value="Leucine Aminopeptidase, subunit E, domain 1"/>
    <property type="match status" value="1"/>
</dbReference>
<keyword evidence="4" id="KW-0378">Hydrolase</keyword>
<name>A0AAV2TPA6_CALDB</name>
<dbReference type="SUPFAM" id="SSF52949">
    <property type="entry name" value="Macro domain-like"/>
    <property type="match status" value="1"/>
</dbReference>
<evidence type="ECO:0000256" key="4">
    <source>
        <dbReference type="ARBA" id="ARBA00022801"/>
    </source>
</evidence>
<evidence type="ECO:0008006" key="13">
    <source>
        <dbReference type="Google" id="ProtNLM"/>
    </source>
</evidence>
<feature type="domain" description="BRCT" evidence="8">
    <location>
        <begin position="953"/>
        <end position="1052"/>
    </location>
</feature>
<feature type="domain" description="Helicase C-terminal" evidence="10">
    <location>
        <begin position="336"/>
        <end position="492"/>
    </location>
</feature>
<dbReference type="InterPro" id="IPR038718">
    <property type="entry name" value="SNF2-like_sf"/>
</dbReference>
<dbReference type="InterPro" id="IPR036420">
    <property type="entry name" value="BRCT_dom_sf"/>
</dbReference>
<dbReference type="GO" id="GO:0006281">
    <property type="term" value="P:DNA repair"/>
    <property type="evidence" value="ECO:0007669"/>
    <property type="project" value="InterPro"/>
</dbReference>